<dbReference type="InterPro" id="IPR015853">
    <property type="entry name" value="ABC_transpr_FbpC"/>
</dbReference>
<evidence type="ECO:0000256" key="5">
    <source>
        <dbReference type="ARBA" id="ARBA00022741"/>
    </source>
</evidence>
<sequence length="323" mass="34719">MSGLAVDGVTVRYGDKVAVDQATFTLEPGHVLALLGASGSGKSSLLRAIVGFEPIASGRVCWDGQDLSTVKVHKRRFGLVFQDGQLFPTMTVAKNIAYGLGALDRLTRRRRVQELLELVGLPGYGDRKPDQLSGGEAQRVALARALAPNPRAIFLDEPLSALDTGLRRRLADDLSRILRETGTTAVYVSHDQEEAFAVADSVAVMADGRILQREVPDELWNRPTNKQVAAFLGFRTFITQATAAALGWDGRLEAGYVLGIGPRSLDLDERGVEVPVLGQSMTVDHYVIEVRLPDGQQATVAAPKKADADHVRVTLTSGAVTPA</sequence>
<dbReference type="EMBL" id="FNGP01000006">
    <property type="protein sequence ID" value="SDL78679.1"/>
    <property type="molecule type" value="Genomic_DNA"/>
</dbReference>
<protein>
    <recommendedName>
        <fullName evidence="11">ABC-type quaternary amine transporter</fullName>
        <ecNumber evidence="11">7.6.2.9</ecNumber>
    </recommendedName>
</protein>
<accession>A0A1G9MWT2</accession>
<dbReference type="PANTHER" id="PTHR42781:SF5">
    <property type="entry name" value="PUTRESCINE TRANSPORT ATP-BINDING PROTEIN POTG"/>
    <property type="match status" value="1"/>
</dbReference>
<keyword evidence="8" id="KW-0408">Iron</keyword>
<dbReference type="GO" id="GO:0005524">
    <property type="term" value="F:ATP binding"/>
    <property type="evidence" value="ECO:0007669"/>
    <property type="project" value="UniProtKB-KW"/>
</dbReference>
<dbReference type="SUPFAM" id="SSF52540">
    <property type="entry name" value="P-loop containing nucleoside triphosphate hydrolases"/>
    <property type="match status" value="1"/>
</dbReference>
<evidence type="ECO:0000256" key="8">
    <source>
        <dbReference type="ARBA" id="ARBA00023004"/>
    </source>
</evidence>
<dbReference type="FunFam" id="3.40.50.300:FF:000425">
    <property type="entry name" value="Probable ABC transporter, ATP-binding subunit"/>
    <property type="match status" value="1"/>
</dbReference>
<keyword evidence="10" id="KW-0472">Membrane</keyword>
<dbReference type="GO" id="GO:0015408">
    <property type="term" value="F:ABC-type ferric iron transporter activity"/>
    <property type="evidence" value="ECO:0007669"/>
    <property type="project" value="InterPro"/>
</dbReference>
<dbReference type="Proteomes" id="UP000199475">
    <property type="component" value="Unassembled WGS sequence"/>
</dbReference>
<dbReference type="Gene3D" id="3.40.50.300">
    <property type="entry name" value="P-loop containing nucleotide triphosphate hydrolases"/>
    <property type="match status" value="1"/>
</dbReference>
<dbReference type="GO" id="GO:0016887">
    <property type="term" value="F:ATP hydrolysis activity"/>
    <property type="evidence" value="ECO:0007669"/>
    <property type="project" value="InterPro"/>
</dbReference>
<evidence type="ECO:0000256" key="10">
    <source>
        <dbReference type="ARBA" id="ARBA00023136"/>
    </source>
</evidence>
<dbReference type="InterPro" id="IPR003439">
    <property type="entry name" value="ABC_transporter-like_ATP-bd"/>
</dbReference>
<dbReference type="AlphaFoldDB" id="A0A1G9MWT2"/>
<gene>
    <name evidence="13" type="ORF">SAMN04488242_2800</name>
</gene>
<keyword evidence="14" id="KW-1185">Reference proteome</keyword>
<keyword evidence="7" id="KW-1278">Translocase</keyword>
<dbReference type="GO" id="GO:0016020">
    <property type="term" value="C:membrane"/>
    <property type="evidence" value="ECO:0007669"/>
    <property type="project" value="InterPro"/>
</dbReference>
<keyword evidence="6 13" id="KW-0067">ATP-binding</keyword>
<evidence type="ECO:0000256" key="2">
    <source>
        <dbReference type="ARBA" id="ARBA00022475"/>
    </source>
</evidence>
<evidence type="ECO:0000256" key="6">
    <source>
        <dbReference type="ARBA" id="ARBA00022840"/>
    </source>
</evidence>
<keyword evidence="1" id="KW-0813">Transport</keyword>
<organism evidence="13 14">
    <name type="scientific">Tessaracoccus oleiagri</name>
    <dbReference type="NCBI Taxonomy" id="686624"/>
    <lineage>
        <taxon>Bacteria</taxon>
        <taxon>Bacillati</taxon>
        <taxon>Actinomycetota</taxon>
        <taxon>Actinomycetes</taxon>
        <taxon>Propionibacteriales</taxon>
        <taxon>Propionibacteriaceae</taxon>
        <taxon>Tessaracoccus</taxon>
    </lineage>
</organism>
<dbReference type="RefSeq" id="WP_093253445.1">
    <property type="nucleotide sequence ID" value="NZ_FNGP01000006.1"/>
</dbReference>
<feature type="domain" description="ABC transporter" evidence="12">
    <location>
        <begin position="4"/>
        <end position="232"/>
    </location>
</feature>
<dbReference type="PROSITE" id="PS00211">
    <property type="entry name" value="ABC_TRANSPORTER_1"/>
    <property type="match status" value="1"/>
</dbReference>
<evidence type="ECO:0000313" key="13">
    <source>
        <dbReference type="EMBL" id="SDL78679.1"/>
    </source>
</evidence>
<dbReference type="InterPro" id="IPR017871">
    <property type="entry name" value="ABC_transporter-like_CS"/>
</dbReference>
<dbReference type="PANTHER" id="PTHR42781">
    <property type="entry name" value="SPERMIDINE/PUTRESCINE IMPORT ATP-BINDING PROTEIN POTA"/>
    <property type="match status" value="1"/>
</dbReference>
<dbReference type="EC" id="7.6.2.9" evidence="11"/>
<dbReference type="Pfam" id="PF00005">
    <property type="entry name" value="ABC_tran"/>
    <property type="match status" value="1"/>
</dbReference>
<evidence type="ECO:0000256" key="1">
    <source>
        <dbReference type="ARBA" id="ARBA00022448"/>
    </source>
</evidence>
<evidence type="ECO:0000256" key="7">
    <source>
        <dbReference type="ARBA" id="ARBA00022967"/>
    </source>
</evidence>
<evidence type="ECO:0000256" key="9">
    <source>
        <dbReference type="ARBA" id="ARBA00023065"/>
    </source>
</evidence>
<dbReference type="InterPro" id="IPR050093">
    <property type="entry name" value="ABC_SmlMolc_Importer"/>
</dbReference>
<evidence type="ECO:0000313" key="14">
    <source>
        <dbReference type="Proteomes" id="UP000199475"/>
    </source>
</evidence>
<name>A0A1G9MWT2_9ACTN</name>
<evidence type="ECO:0000256" key="11">
    <source>
        <dbReference type="ARBA" id="ARBA00066388"/>
    </source>
</evidence>
<evidence type="ECO:0000259" key="12">
    <source>
        <dbReference type="PROSITE" id="PS50893"/>
    </source>
</evidence>
<keyword evidence="5" id="KW-0547">Nucleotide-binding</keyword>
<evidence type="ECO:0000256" key="3">
    <source>
        <dbReference type="ARBA" id="ARBA00022496"/>
    </source>
</evidence>
<dbReference type="SMART" id="SM00382">
    <property type="entry name" value="AAA"/>
    <property type="match status" value="1"/>
</dbReference>
<dbReference type="GO" id="GO:0015418">
    <property type="term" value="F:ABC-type quaternary ammonium compound transporting activity"/>
    <property type="evidence" value="ECO:0007669"/>
    <property type="project" value="UniProtKB-EC"/>
</dbReference>
<keyword evidence="4" id="KW-0997">Cell inner membrane</keyword>
<dbReference type="OrthoDB" id="3180400at2"/>
<proteinExistence type="predicted"/>
<reference evidence="13 14" key="1">
    <citation type="submission" date="2016-10" db="EMBL/GenBank/DDBJ databases">
        <authorList>
            <person name="de Groot N.N."/>
        </authorList>
    </citation>
    <scope>NUCLEOTIDE SEQUENCE [LARGE SCALE GENOMIC DNA]</scope>
    <source>
        <strain evidence="13 14">CGMCC 1.9159</strain>
    </source>
</reference>
<dbReference type="InterPro" id="IPR003593">
    <property type="entry name" value="AAA+_ATPase"/>
</dbReference>
<keyword evidence="9" id="KW-0406">Ion transport</keyword>
<dbReference type="InterPro" id="IPR027417">
    <property type="entry name" value="P-loop_NTPase"/>
</dbReference>
<keyword evidence="3" id="KW-0410">Iron transport</keyword>
<dbReference type="PROSITE" id="PS50893">
    <property type="entry name" value="ABC_TRANSPORTER_2"/>
    <property type="match status" value="1"/>
</dbReference>
<keyword evidence="2" id="KW-1003">Cell membrane</keyword>
<evidence type="ECO:0000256" key="4">
    <source>
        <dbReference type="ARBA" id="ARBA00022519"/>
    </source>
</evidence>
<dbReference type="STRING" id="686624.SAMN04488242_2800"/>
<dbReference type="CDD" id="cd03259">
    <property type="entry name" value="ABC_Carb_Solutes_like"/>
    <property type="match status" value="1"/>
</dbReference>